<sequence>MRQCFLLLMTEVNVLKSCEQVLFDKHKKASISYHCSSAPVLTGSSLNDLIEKSKLRCEDKVPFKKVL</sequence>
<gene>
    <name evidence="1" type="ORF">G5B50_04895</name>
</gene>
<organism evidence="1 2">
    <name type="scientific">Streptococcus equi subsp. ruminatorum</name>
    <dbReference type="NCBI Taxonomy" id="254358"/>
    <lineage>
        <taxon>Bacteria</taxon>
        <taxon>Bacillati</taxon>
        <taxon>Bacillota</taxon>
        <taxon>Bacilli</taxon>
        <taxon>Lactobacillales</taxon>
        <taxon>Streptococcaceae</taxon>
        <taxon>Streptococcus</taxon>
    </lineage>
</organism>
<dbReference type="Proteomes" id="UP000479499">
    <property type="component" value="Unassembled WGS sequence"/>
</dbReference>
<evidence type="ECO:0000313" key="1">
    <source>
        <dbReference type="EMBL" id="NGL84109.1"/>
    </source>
</evidence>
<protein>
    <submittedName>
        <fullName evidence="1">Uncharacterized protein</fullName>
    </submittedName>
</protein>
<comment type="caution">
    <text evidence="1">The sequence shown here is derived from an EMBL/GenBank/DDBJ whole genome shotgun (WGS) entry which is preliminary data.</text>
</comment>
<evidence type="ECO:0000313" key="2">
    <source>
        <dbReference type="Proteomes" id="UP000479499"/>
    </source>
</evidence>
<dbReference type="AlphaFoldDB" id="A0A6M1KN23"/>
<accession>A0A6M1KN23</accession>
<proteinExistence type="predicted"/>
<dbReference type="EMBL" id="JAAKFZ010000010">
    <property type="protein sequence ID" value="NGL84109.1"/>
    <property type="molecule type" value="Genomic_DNA"/>
</dbReference>
<name>A0A6M1KN23_9STRE</name>
<reference evidence="1 2" key="1">
    <citation type="submission" date="2020-02" db="EMBL/GenBank/DDBJ databases">
        <title>M-like protein SrM is not crucial to the virulence of a novel isolate of Streptococcus equi subsp. ruminatorum from Macaca mulatta.</title>
        <authorList>
            <person name="Guo G."/>
            <person name="Cheng L."/>
            <person name="Zhang W."/>
        </authorList>
    </citation>
    <scope>NUCLEOTIDE SEQUENCE [LARGE SCALE GENOMIC DNA]</scope>
    <source>
        <strain evidence="1 2">FJ1804</strain>
    </source>
</reference>